<reference evidence="7" key="1">
    <citation type="journal article" date="2019" name="Int. J. Syst. Evol. Microbiol.">
        <title>The Global Catalogue of Microorganisms (GCM) 10K type strain sequencing project: providing services to taxonomists for standard genome sequencing and annotation.</title>
        <authorList>
            <consortium name="The Broad Institute Genomics Platform"/>
            <consortium name="The Broad Institute Genome Sequencing Center for Infectious Disease"/>
            <person name="Wu L."/>
            <person name="Ma J."/>
        </authorList>
    </citation>
    <scope>NUCLEOTIDE SEQUENCE [LARGE SCALE GENOMIC DNA]</scope>
    <source>
        <strain evidence="7">JCM 3369</strain>
    </source>
</reference>
<protein>
    <submittedName>
        <fullName evidence="6">NAD(P)/FAD-dependent oxidoreductase</fullName>
    </submittedName>
</protein>
<dbReference type="Gene3D" id="3.30.390.30">
    <property type="match status" value="1"/>
</dbReference>
<dbReference type="InterPro" id="IPR023753">
    <property type="entry name" value="FAD/NAD-binding_dom"/>
</dbReference>
<comment type="caution">
    <text evidence="6">The sequence shown here is derived from an EMBL/GenBank/DDBJ whole genome shotgun (WGS) entry which is preliminary data.</text>
</comment>
<dbReference type="PANTHER" id="PTHR43557:SF2">
    <property type="entry name" value="RIESKE DOMAIN-CONTAINING PROTEIN-RELATED"/>
    <property type="match status" value="1"/>
</dbReference>
<dbReference type="InterPro" id="IPR050446">
    <property type="entry name" value="FAD-oxidoreductase/Apoptosis"/>
</dbReference>
<dbReference type="PRINTS" id="PR00411">
    <property type="entry name" value="PNDRDTASEI"/>
</dbReference>
<gene>
    <name evidence="6" type="ORF">ACFQKB_36180</name>
</gene>
<dbReference type="RefSeq" id="WP_160826147.1">
    <property type="nucleotide sequence ID" value="NZ_JBHSXE010000001.1"/>
</dbReference>
<keyword evidence="7" id="KW-1185">Reference proteome</keyword>
<evidence type="ECO:0000256" key="4">
    <source>
        <dbReference type="ARBA" id="ARBA00023002"/>
    </source>
</evidence>
<evidence type="ECO:0000313" key="6">
    <source>
        <dbReference type="EMBL" id="MFC6885243.1"/>
    </source>
</evidence>
<dbReference type="SUPFAM" id="SSF51905">
    <property type="entry name" value="FAD/NAD(P)-binding domain"/>
    <property type="match status" value="1"/>
</dbReference>
<evidence type="ECO:0000259" key="5">
    <source>
        <dbReference type="Pfam" id="PF07992"/>
    </source>
</evidence>
<evidence type="ECO:0000256" key="1">
    <source>
        <dbReference type="ARBA" id="ARBA00001974"/>
    </source>
</evidence>
<dbReference type="EMBL" id="JBHSXS010000035">
    <property type="protein sequence ID" value="MFC6885243.1"/>
    <property type="molecule type" value="Genomic_DNA"/>
</dbReference>
<proteinExistence type="predicted"/>
<dbReference type="Proteomes" id="UP001596380">
    <property type="component" value="Unassembled WGS sequence"/>
</dbReference>
<keyword evidence="2" id="KW-0285">Flavoprotein</keyword>
<dbReference type="PRINTS" id="PR00368">
    <property type="entry name" value="FADPNR"/>
</dbReference>
<dbReference type="InterPro" id="IPR036188">
    <property type="entry name" value="FAD/NAD-bd_sf"/>
</dbReference>
<feature type="domain" description="FAD/NAD(P)-binding" evidence="5">
    <location>
        <begin position="9"/>
        <end position="295"/>
    </location>
</feature>
<keyword evidence="4" id="KW-0560">Oxidoreductase</keyword>
<evidence type="ECO:0000313" key="7">
    <source>
        <dbReference type="Proteomes" id="UP001596380"/>
    </source>
</evidence>
<comment type="cofactor">
    <cofactor evidence="1">
        <name>FAD</name>
        <dbReference type="ChEBI" id="CHEBI:57692"/>
    </cofactor>
</comment>
<accession>A0ABW2CTY4</accession>
<dbReference type="PANTHER" id="PTHR43557">
    <property type="entry name" value="APOPTOSIS-INDUCING FACTOR 1"/>
    <property type="match status" value="1"/>
</dbReference>
<sequence>MTGRSAGGHVVIAGAGMAGLRAAERLRAAGWDGAVTVFGAEPHLPYNRPPLSKELLAGAVGAGGVREAHAATAFRRRANIDDVVWEPGARIVRACLAAGTVTLEDGREVGCDGLVVATGLRPRRLRAPGTHPARHVLRTVEDAVALRDRLRPGARAVVVGGGFVGCEVAATARGAGCEVTVVEPMPEPMGLVLGPELGRSLRRHHEERGVRFRVGRTVTELAPDAVVLDDGSEEPADLVVESIGSLPNVEWLDGNGLDLSDGVLCDGLLRAEGRPGVVAVGDVARFPNPRYDGVPRRVEHWCVPADTARRAAATLAAQLRGEDPAAAGDAPFAPVPSFWSDQFGLRVQSFGAPGLGDRCELVEGDLRRAASGIAMVYHRDGRPVGVVLAGIPASRHRPYRDLVAGAPAPV</sequence>
<organism evidence="6 7">
    <name type="scientific">Actinomadura yumaensis</name>
    <dbReference type="NCBI Taxonomy" id="111807"/>
    <lineage>
        <taxon>Bacteria</taxon>
        <taxon>Bacillati</taxon>
        <taxon>Actinomycetota</taxon>
        <taxon>Actinomycetes</taxon>
        <taxon>Streptosporangiales</taxon>
        <taxon>Thermomonosporaceae</taxon>
        <taxon>Actinomadura</taxon>
    </lineage>
</organism>
<evidence type="ECO:0000256" key="3">
    <source>
        <dbReference type="ARBA" id="ARBA00022827"/>
    </source>
</evidence>
<evidence type="ECO:0000256" key="2">
    <source>
        <dbReference type="ARBA" id="ARBA00022630"/>
    </source>
</evidence>
<dbReference type="InterPro" id="IPR016156">
    <property type="entry name" value="FAD/NAD-linked_Rdtase_dimer_sf"/>
</dbReference>
<dbReference type="SUPFAM" id="SSF55424">
    <property type="entry name" value="FAD/NAD-linked reductases, dimerisation (C-terminal) domain"/>
    <property type="match status" value="1"/>
</dbReference>
<dbReference type="Gene3D" id="3.50.50.60">
    <property type="entry name" value="FAD/NAD(P)-binding domain"/>
    <property type="match status" value="2"/>
</dbReference>
<keyword evidence="3" id="KW-0274">FAD</keyword>
<dbReference type="Pfam" id="PF07992">
    <property type="entry name" value="Pyr_redox_2"/>
    <property type="match status" value="1"/>
</dbReference>
<name>A0ABW2CTY4_9ACTN</name>